<reference evidence="1" key="2">
    <citation type="journal article" date="2015" name="Fish Shellfish Immunol.">
        <title>Early steps in the European eel (Anguilla anguilla)-Vibrio vulnificus interaction in the gills: Role of the RtxA13 toxin.</title>
        <authorList>
            <person name="Callol A."/>
            <person name="Pajuelo D."/>
            <person name="Ebbesson L."/>
            <person name="Teles M."/>
            <person name="MacKenzie S."/>
            <person name="Amaro C."/>
        </authorList>
    </citation>
    <scope>NUCLEOTIDE SEQUENCE</scope>
</reference>
<reference evidence="1" key="1">
    <citation type="submission" date="2014-11" db="EMBL/GenBank/DDBJ databases">
        <authorList>
            <person name="Amaro Gonzalez C."/>
        </authorList>
    </citation>
    <scope>NUCLEOTIDE SEQUENCE</scope>
</reference>
<name>A0A0E9U5S7_ANGAN</name>
<evidence type="ECO:0000313" key="1">
    <source>
        <dbReference type="EMBL" id="JAH60515.1"/>
    </source>
</evidence>
<proteinExistence type="predicted"/>
<accession>A0A0E9U5S7</accession>
<organism evidence="1">
    <name type="scientific">Anguilla anguilla</name>
    <name type="common">European freshwater eel</name>
    <name type="synonym">Muraena anguilla</name>
    <dbReference type="NCBI Taxonomy" id="7936"/>
    <lineage>
        <taxon>Eukaryota</taxon>
        <taxon>Metazoa</taxon>
        <taxon>Chordata</taxon>
        <taxon>Craniata</taxon>
        <taxon>Vertebrata</taxon>
        <taxon>Euteleostomi</taxon>
        <taxon>Actinopterygii</taxon>
        <taxon>Neopterygii</taxon>
        <taxon>Teleostei</taxon>
        <taxon>Anguilliformes</taxon>
        <taxon>Anguillidae</taxon>
        <taxon>Anguilla</taxon>
    </lineage>
</organism>
<sequence length="35" mass="3977">MLPGYIYGMLNSQFAFTSFWPPPQTTLFTSMSNSL</sequence>
<protein>
    <submittedName>
        <fullName evidence="1">Uncharacterized protein</fullName>
    </submittedName>
</protein>
<dbReference type="AlphaFoldDB" id="A0A0E9U5S7"/>
<dbReference type="EMBL" id="GBXM01025059">
    <property type="protein sequence ID" value="JAH83518.1"/>
    <property type="molecule type" value="Transcribed_RNA"/>
</dbReference>
<dbReference type="EMBL" id="GBXM01048062">
    <property type="protein sequence ID" value="JAH60515.1"/>
    <property type="molecule type" value="Transcribed_RNA"/>
</dbReference>